<name>A0ABP3VSG0_9FLAO</name>
<comment type="caution">
    <text evidence="1">The sequence shown here is derived from an EMBL/GenBank/DDBJ whole genome shotgun (WGS) entry which is preliminary data.</text>
</comment>
<accession>A0ABP3VSG0</accession>
<proteinExistence type="predicted"/>
<dbReference type="Gene3D" id="1.20.1440.60">
    <property type="entry name" value="23S rRNA-intervening sequence"/>
    <property type="match status" value="1"/>
</dbReference>
<dbReference type="NCBIfam" id="TIGR02436">
    <property type="entry name" value="four helix bundle protein"/>
    <property type="match status" value="1"/>
</dbReference>
<dbReference type="RefSeq" id="WP_224454849.1">
    <property type="nucleotide sequence ID" value="NZ_BAAAGG010000022.1"/>
</dbReference>
<keyword evidence="2" id="KW-1185">Reference proteome</keyword>
<dbReference type="InterPro" id="IPR012657">
    <property type="entry name" value="23S_rRNA-intervening_sequence"/>
</dbReference>
<dbReference type="SUPFAM" id="SSF158446">
    <property type="entry name" value="IVS-encoded protein-like"/>
    <property type="match status" value="1"/>
</dbReference>
<evidence type="ECO:0000313" key="2">
    <source>
        <dbReference type="Proteomes" id="UP001500185"/>
    </source>
</evidence>
<sequence>MKSHKDLDIYNLAFEYAVEVHKLTLKLPKYELYEQGSQVRRSSKSIKDNIIEGYGRKAYKNDFIKFLIYAYASLLECKSQLEMISQLYPDLEVESMIVKYDELGAKIYKFTNYVESNWKTNK</sequence>
<evidence type="ECO:0000313" key="1">
    <source>
        <dbReference type="EMBL" id="GAA0764339.1"/>
    </source>
</evidence>
<protein>
    <recommendedName>
        <fullName evidence="3">Four helix bundle protein</fullName>
    </recommendedName>
</protein>
<gene>
    <name evidence="1" type="ORF">GCM10009433_26590</name>
</gene>
<evidence type="ECO:0008006" key="3">
    <source>
        <dbReference type="Google" id="ProtNLM"/>
    </source>
</evidence>
<dbReference type="PANTHER" id="PTHR38471:SF2">
    <property type="entry name" value="FOUR HELIX BUNDLE PROTEIN"/>
    <property type="match status" value="1"/>
</dbReference>
<dbReference type="Pfam" id="PF05635">
    <property type="entry name" value="23S_rRNA_IVP"/>
    <property type="match status" value="1"/>
</dbReference>
<reference evidence="2" key="1">
    <citation type="journal article" date="2019" name="Int. J. Syst. Evol. Microbiol.">
        <title>The Global Catalogue of Microorganisms (GCM) 10K type strain sequencing project: providing services to taxonomists for standard genome sequencing and annotation.</title>
        <authorList>
            <consortium name="The Broad Institute Genomics Platform"/>
            <consortium name="The Broad Institute Genome Sequencing Center for Infectious Disease"/>
            <person name="Wu L."/>
            <person name="Ma J."/>
        </authorList>
    </citation>
    <scope>NUCLEOTIDE SEQUENCE [LARGE SCALE GENOMIC DNA]</scope>
    <source>
        <strain evidence="2">JCM 16231</strain>
    </source>
</reference>
<organism evidence="1 2">
    <name type="scientific">Psychroflexus lacisalsi</name>
    <dbReference type="NCBI Taxonomy" id="503928"/>
    <lineage>
        <taxon>Bacteria</taxon>
        <taxon>Pseudomonadati</taxon>
        <taxon>Bacteroidota</taxon>
        <taxon>Flavobacteriia</taxon>
        <taxon>Flavobacteriales</taxon>
        <taxon>Flavobacteriaceae</taxon>
        <taxon>Psychroflexus</taxon>
    </lineage>
</organism>
<dbReference type="EMBL" id="BAAAGG010000022">
    <property type="protein sequence ID" value="GAA0764339.1"/>
    <property type="molecule type" value="Genomic_DNA"/>
</dbReference>
<dbReference type="PANTHER" id="PTHR38471">
    <property type="entry name" value="FOUR HELIX BUNDLE PROTEIN"/>
    <property type="match status" value="1"/>
</dbReference>
<dbReference type="InterPro" id="IPR036583">
    <property type="entry name" value="23S_rRNA_IVS_sf"/>
</dbReference>
<dbReference type="Proteomes" id="UP001500185">
    <property type="component" value="Unassembled WGS sequence"/>
</dbReference>